<evidence type="ECO:0000256" key="1">
    <source>
        <dbReference type="ARBA" id="ARBA00022801"/>
    </source>
</evidence>
<dbReference type="EMBL" id="JAATJJ010000002">
    <property type="protein sequence ID" value="NJB72332.1"/>
    <property type="molecule type" value="Genomic_DNA"/>
</dbReference>
<evidence type="ECO:0000259" key="3">
    <source>
        <dbReference type="Pfam" id="PF00561"/>
    </source>
</evidence>
<keyword evidence="1" id="KW-0378">Hydrolase</keyword>
<comment type="similarity">
    <text evidence="2">Belongs to the AB hydrolase superfamily. FUS2 hydrolase family.</text>
</comment>
<comment type="caution">
    <text evidence="4">The sequence shown here is derived from an EMBL/GenBank/DDBJ whole genome shotgun (WGS) entry which is preliminary data.</text>
</comment>
<dbReference type="PANTHER" id="PTHR22946">
    <property type="entry name" value="DIENELACTONE HYDROLASE DOMAIN-CONTAINING PROTEIN-RELATED"/>
    <property type="match status" value="1"/>
</dbReference>
<dbReference type="AlphaFoldDB" id="A0A846R063"/>
<dbReference type="PANTHER" id="PTHR22946:SF9">
    <property type="entry name" value="POLYKETIDE TRANSFERASE AF380"/>
    <property type="match status" value="1"/>
</dbReference>
<dbReference type="Pfam" id="PF00561">
    <property type="entry name" value="Abhydrolase_1"/>
    <property type="match status" value="1"/>
</dbReference>
<dbReference type="InterPro" id="IPR000073">
    <property type="entry name" value="AB_hydrolase_1"/>
</dbReference>
<organism evidence="4 5">
    <name type="scientific">Saonia flava</name>
    <dbReference type="NCBI Taxonomy" id="523696"/>
    <lineage>
        <taxon>Bacteria</taxon>
        <taxon>Pseudomonadati</taxon>
        <taxon>Bacteroidota</taxon>
        <taxon>Flavobacteriia</taxon>
        <taxon>Flavobacteriales</taxon>
        <taxon>Flavobacteriaceae</taxon>
        <taxon>Saonia</taxon>
    </lineage>
</organism>
<protein>
    <submittedName>
        <fullName evidence="4">Putative esterase</fullName>
    </submittedName>
</protein>
<dbReference type="InterPro" id="IPR050261">
    <property type="entry name" value="FrsA_esterase"/>
</dbReference>
<accession>A0A846R063</accession>
<gene>
    <name evidence="4" type="ORF">GGR42_002823</name>
</gene>
<name>A0A846R063_9FLAO</name>
<keyword evidence="5" id="KW-1185">Reference proteome</keyword>
<dbReference type="InterPro" id="IPR029058">
    <property type="entry name" value="AB_hydrolase_fold"/>
</dbReference>
<evidence type="ECO:0000313" key="4">
    <source>
        <dbReference type="EMBL" id="NJB72332.1"/>
    </source>
</evidence>
<dbReference type="RefSeq" id="WP_167965254.1">
    <property type="nucleotide sequence ID" value="NZ_JAATJJ010000002.1"/>
</dbReference>
<dbReference type="SUPFAM" id="SSF53474">
    <property type="entry name" value="alpha/beta-Hydrolases"/>
    <property type="match status" value="1"/>
</dbReference>
<evidence type="ECO:0000256" key="2">
    <source>
        <dbReference type="ARBA" id="ARBA00038115"/>
    </source>
</evidence>
<reference evidence="4 5" key="1">
    <citation type="submission" date="2020-03" db="EMBL/GenBank/DDBJ databases">
        <title>Genomic Encyclopedia of Type Strains, Phase IV (KMG-IV): sequencing the most valuable type-strain genomes for metagenomic binning, comparative biology and taxonomic classification.</title>
        <authorList>
            <person name="Goeker M."/>
        </authorList>
    </citation>
    <scope>NUCLEOTIDE SEQUENCE [LARGE SCALE GENOMIC DNA]</scope>
    <source>
        <strain evidence="4 5">DSM 29762</strain>
    </source>
</reference>
<proteinExistence type="inferred from homology"/>
<dbReference type="Proteomes" id="UP000590442">
    <property type="component" value="Unassembled WGS sequence"/>
</dbReference>
<dbReference type="Gene3D" id="3.40.50.1820">
    <property type="entry name" value="alpha/beta hydrolase"/>
    <property type="match status" value="1"/>
</dbReference>
<feature type="domain" description="AB hydrolase-1" evidence="3">
    <location>
        <begin position="102"/>
        <end position="231"/>
    </location>
</feature>
<sequence>MKSKAFHTITFLFYICLYIFPSFIVAQERDSIGLNSIKLEAFKVMAQFFDYDNSIPLEARIVDKDEETNYTREKIVLTGPRNSRVPGYLAIPKEGNGPYQCVLLLHGVGDSKESWWKENSFTSGGLLTKQLIDSGFAVLSLDAQYHGERILNNDYESADVFIFQKGWIMRARDMIVQTVIEYRRAMDYLATRKEIDSTSFGAIGYSMGGMMVFNLSAVDSRLNASVASVTPVLKEPFSALAVYNFAPFVNRSSFLMIMGESDSRNYTKNDGQRLYDLLKSKTKEIKWFNSGHKLPDEWTNRASEWMSKYLK</sequence>
<dbReference type="GO" id="GO:0052689">
    <property type="term" value="F:carboxylic ester hydrolase activity"/>
    <property type="evidence" value="ECO:0007669"/>
    <property type="project" value="UniProtKB-ARBA"/>
</dbReference>
<evidence type="ECO:0000313" key="5">
    <source>
        <dbReference type="Proteomes" id="UP000590442"/>
    </source>
</evidence>